<proteinExistence type="predicted"/>
<dbReference type="AlphaFoldDB" id="A0A4Y2G109"/>
<name>A0A4Y2G109_ARAVE</name>
<keyword evidence="2" id="KW-1185">Reference proteome</keyword>
<protein>
    <submittedName>
        <fullName evidence="1">Uncharacterized protein</fullName>
    </submittedName>
</protein>
<evidence type="ECO:0000313" key="1">
    <source>
        <dbReference type="EMBL" id="GBM46355.1"/>
    </source>
</evidence>
<reference evidence="1 2" key="1">
    <citation type="journal article" date="2019" name="Sci. Rep.">
        <title>Orb-weaving spider Araneus ventricosus genome elucidates the spidroin gene catalogue.</title>
        <authorList>
            <person name="Kono N."/>
            <person name="Nakamura H."/>
            <person name="Ohtoshi R."/>
            <person name="Moran D.A.P."/>
            <person name="Shinohara A."/>
            <person name="Yoshida Y."/>
            <person name="Fujiwara M."/>
            <person name="Mori M."/>
            <person name="Tomita M."/>
            <person name="Arakawa K."/>
        </authorList>
    </citation>
    <scope>NUCLEOTIDE SEQUENCE [LARGE SCALE GENOMIC DNA]</scope>
</reference>
<evidence type="ECO:0000313" key="2">
    <source>
        <dbReference type="Proteomes" id="UP000499080"/>
    </source>
</evidence>
<sequence length="87" mass="9673">MSAKARKSNGLKSKYLGDQAILHLLPTQRPGNYSLKITVTSNDSEVEHRPVGTGNSLEIVVQQSFPAYQNKHPITMTYTVFSFTADF</sequence>
<organism evidence="1 2">
    <name type="scientific">Araneus ventricosus</name>
    <name type="common">Orbweaver spider</name>
    <name type="synonym">Epeira ventricosa</name>
    <dbReference type="NCBI Taxonomy" id="182803"/>
    <lineage>
        <taxon>Eukaryota</taxon>
        <taxon>Metazoa</taxon>
        <taxon>Ecdysozoa</taxon>
        <taxon>Arthropoda</taxon>
        <taxon>Chelicerata</taxon>
        <taxon>Arachnida</taxon>
        <taxon>Araneae</taxon>
        <taxon>Araneomorphae</taxon>
        <taxon>Entelegynae</taxon>
        <taxon>Araneoidea</taxon>
        <taxon>Araneidae</taxon>
        <taxon>Araneus</taxon>
    </lineage>
</organism>
<dbReference type="EMBL" id="BGPR01001133">
    <property type="protein sequence ID" value="GBM46355.1"/>
    <property type="molecule type" value="Genomic_DNA"/>
</dbReference>
<gene>
    <name evidence="1" type="ORF">AVEN_133099_1</name>
</gene>
<accession>A0A4Y2G109</accession>
<comment type="caution">
    <text evidence="1">The sequence shown here is derived from an EMBL/GenBank/DDBJ whole genome shotgun (WGS) entry which is preliminary data.</text>
</comment>
<dbReference type="Proteomes" id="UP000499080">
    <property type="component" value="Unassembled WGS sequence"/>
</dbReference>